<reference evidence="1" key="1">
    <citation type="submission" date="2021-01" db="EMBL/GenBank/DDBJ databases">
        <authorList>
            <consortium name="Genoscope - CEA"/>
            <person name="William W."/>
        </authorList>
    </citation>
    <scope>NUCLEOTIDE SEQUENCE</scope>
</reference>
<keyword evidence="2" id="KW-1185">Reference proteome</keyword>
<dbReference type="Proteomes" id="UP000692954">
    <property type="component" value="Unassembled WGS sequence"/>
</dbReference>
<dbReference type="AlphaFoldDB" id="A0A8S1QAS5"/>
<protein>
    <submittedName>
        <fullName evidence="1">Uncharacterized protein</fullName>
    </submittedName>
</protein>
<gene>
    <name evidence="1" type="ORF">PSON_ATCC_30995.1.T1010018</name>
</gene>
<dbReference type="EMBL" id="CAJJDN010000101">
    <property type="protein sequence ID" value="CAD8112483.1"/>
    <property type="molecule type" value="Genomic_DNA"/>
</dbReference>
<organism evidence="1 2">
    <name type="scientific">Paramecium sonneborni</name>
    <dbReference type="NCBI Taxonomy" id="65129"/>
    <lineage>
        <taxon>Eukaryota</taxon>
        <taxon>Sar</taxon>
        <taxon>Alveolata</taxon>
        <taxon>Ciliophora</taxon>
        <taxon>Intramacronucleata</taxon>
        <taxon>Oligohymenophorea</taxon>
        <taxon>Peniculida</taxon>
        <taxon>Parameciidae</taxon>
        <taxon>Paramecium</taxon>
    </lineage>
</organism>
<evidence type="ECO:0000313" key="2">
    <source>
        <dbReference type="Proteomes" id="UP000692954"/>
    </source>
</evidence>
<name>A0A8S1QAS5_9CILI</name>
<accession>A0A8S1QAS5</accession>
<proteinExistence type="predicted"/>
<comment type="caution">
    <text evidence="1">The sequence shown here is derived from an EMBL/GenBank/DDBJ whole genome shotgun (WGS) entry which is preliminary data.</text>
</comment>
<evidence type="ECO:0000313" key="1">
    <source>
        <dbReference type="EMBL" id="CAD8112483.1"/>
    </source>
</evidence>
<sequence>MGKKLEDGIYFIRTNKCKYFNILQFISFFSMINRGGGQYDNDLVRDQYLDELIDGFYEYGQVNMSGEYVKGKQLGIWQWMFGNQMMQISKLLKINFGMKKNILIDLFNSQFLFQIHIQDIFQIHIQDIFQIHIKQCFLIFKIKIIKYRSLFIFNIQTI</sequence>